<gene>
    <name evidence="1" type="ORF">QGN29_04680</name>
</gene>
<dbReference type="InterPro" id="IPR023198">
    <property type="entry name" value="PGP-like_dom2"/>
</dbReference>
<dbReference type="Gene3D" id="1.10.150.240">
    <property type="entry name" value="Putative phosphatase, domain 2"/>
    <property type="match status" value="1"/>
</dbReference>
<dbReference type="Proteomes" id="UP001268683">
    <property type="component" value="Chromosome"/>
</dbReference>
<dbReference type="Pfam" id="PF13419">
    <property type="entry name" value="HAD_2"/>
    <property type="match status" value="1"/>
</dbReference>
<organism evidence="1 2">
    <name type="scientific">Temperatibacter marinus</name>
    <dbReference type="NCBI Taxonomy" id="1456591"/>
    <lineage>
        <taxon>Bacteria</taxon>
        <taxon>Pseudomonadati</taxon>
        <taxon>Pseudomonadota</taxon>
        <taxon>Alphaproteobacteria</taxon>
        <taxon>Kordiimonadales</taxon>
        <taxon>Temperatibacteraceae</taxon>
        <taxon>Temperatibacter</taxon>
    </lineage>
</organism>
<dbReference type="Gene3D" id="3.40.50.1000">
    <property type="entry name" value="HAD superfamily/HAD-like"/>
    <property type="match status" value="1"/>
</dbReference>
<proteinExistence type="predicted"/>
<dbReference type="InterPro" id="IPR023214">
    <property type="entry name" value="HAD_sf"/>
</dbReference>
<reference evidence="1" key="1">
    <citation type="submission" date="2023-04" db="EMBL/GenBank/DDBJ databases">
        <title>Complete genome sequence of Temperatibacter marinus.</title>
        <authorList>
            <person name="Rong J.-C."/>
            <person name="Yi M.-L."/>
            <person name="Zhao Q."/>
        </authorList>
    </citation>
    <scope>NUCLEOTIDE SEQUENCE</scope>
    <source>
        <strain evidence="1">NBRC 110045</strain>
    </source>
</reference>
<dbReference type="AlphaFoldDB" id="A0AA52HA70"/>
<evidence type="ECO:0000313" key="2">
    <source>
        <dbReference type="Proteomes" id="UP001268683"/>
    </source>
</evidence>
<dbReference type="RefSeq" id="WP_310799522.1">
    <property type="nucleotide sequence ID" value="NZ_CP123872.1"/>
</dbReference>
<sequence>MHLILFDVDGTLVNSQSFSDTLFKRAIEECLEIDSPDDWEGISHLTGTGILAEVYMKAKEEALSEKKHDLVRDHYLDLVMEKLMDEPTLCPAISGGPDLVNRCLSNENYVVAFTSGDWGPSACFKLSSAGYDISKAVIASSDDHYDRMEILLLARERAEEMFEDGEGFETITYVGDSKWDMLAAEGLGWRFIGLGDLVSDAEMHVTSFEQSQALVMGLN</sequence>
<dbReference type="EMBL" id="CP123872">
    <property type="protein sequence ID" value="WND03669.1"/>
    <property type="molecule type" value="Genomic_DNA"/>
</dbReference>
<evidence type="ECO:0000313" key="1">
    <source>
        <dbReference type="EMBL" id="WND03669.1"/>
    </source>
</evidence>
<dbReference type="InterPro" id="IPR041492">
    <property type="entry name" value="HAD_2"/>
</dbReference>
<name>A0AA52HA70_9PROT</name>
<dbReference type="InterPro" id="IPR036412">
    <property type="entry name" value="HAD-like_sf"/>
</dbReference>
<keyword evidence="2" id="KW-1185">Reference proteome</keyword>
<dbReference type="SUPFAM" id="SSF56784">
    <property type="entry name" value="HAD-like"/>
    <property type="match status" value="1"/>
</dbReference>
<accession>A0AA52HA70</accession>
<protein>
    <submittedName>
        <fullName evidence="1">HAD hydrolase-like protein</fullName>
    </submittedName>
</protein>
<dbReference type="GO" id="GO:0016787">
    <property type="term" value="F:hydrolase activity"/>
    <property type="evidence" value="ECO:0007669"/>
    <property type="project" value="UniProtKB-KW"/>
</dbReference>
<keyword evidence="1" id="KW-0378">Hydrolase</keyword>
<dbReference type="KEGG" id="tmk:QGN29_04680"/>